<evidence type="ECO:0000256" key="1">
    <source>
        <dbReference type="ARBA" id="ARBA00004212"/>
    </source>
</evidence>
<reference evidence="18" key="1">
    <citation type="journal article" date="2016" name="Nat. Commun.">
        <title>The channel catfish genome sequence provides insights into the evolution of scale formation in teleosts.</title>
        <authorList>
            <person name="Liu Z."/>
            <person name="Liu S."/>
            <person name="Yao J."/>
            <person name="Bao L."/>
            <person name="Zhang J."/>
            <person name="Li Y."/>
            <person name="Jiang C."/>
            <person name="Sun L."/>
            <person name="Wang R."/>
            <person name="Zhang Y."/>
            <person name="Zhou T."/>
            <person name="Zeng Q."/>
            <person name="Fu Q."/>
            <person name="Gao S."/>
            <person name="Li N."/>
            <person name="Koren S."/>
            <person name="Jiang Y."/>
            <person name="Zimin A."/>
            <person name="Xu P."/>
            <person name="Phillippy A.M."/>
            <person name="Geng X."/>
            <person name="Song L."/>
            <person name="Sun F."/>
            <person name="Li C."/>
            <person name="Wang X."/>
            <person name="Chen A."/>
            <person name="Jin Y."/>
            <person name="Yuan Z."/>
            <person name="Yang Y."/>
            <person name="Tan S."/>
            <person name="Peatman E."/>
            <person name="Lu J."/>
            <person name="Qin Z."/>
            <person name="Dunham R."/>
            <person name="Li Z."/>
            <person name="Sonstegard T."/>
            <person name="Feng J."/>
            <person name="Danzmann R.G."/>
            <person name="Schroeder S."/>
            <person name="Scheffler B."/>
            <person name="Duke M.V."/>
            <person name="Ballard L."/>
            <person name="Kucuktas H."/>
            <person name="Kaltenboeck L."/>
            <person name="Liu H."/>
            <person name="Armbruster J."/>
            <person name="Xie Y."/>
            <person name="Kirby M.L."/>
            <person name="Tian Y."/>
            <person name="Flanagan M.E."/>
            <person name="Mu W."/>
            <person name="Waldbieser G.C."/>
        </authorList>
    </citation>
    <scope>NUCLEOTIDE SEQUENCE [LARGE SCALE GENOMIC DNA]</scope>
    <source>
        <strain evidence="18">SDA103</strain>
    </source>
</reference>
<dbReference type="FunFam" id="3.90.190.10:FF:000017">
    <property type="entry name" value="receptor-type tyrosine-protein phosphatase-like N isoform X2"/>
    <property type="match status" value="1"/>
</dbReference>
<dbReference type="InterPro" id="IPR029403">
    <property type="entry name" value="RESP18_dom"/>
</dbReference>
<feature type="domain" description="Tyrosine specific protein phosphatases" evidence="17">
    <location>
        <begin position="821"/>
        <end position="893"/>
    </location>
</feature>
<dbReference type="SMART" id="SM00194">
    <property type="entry name" value="PTPc"/>
    <property type="match status" value="1"/>
</dbReference>
<evidence type="ECO:0000256" key="3">
    <source>
        <dbReference type="ARBA" id="ARBA00022692"/>
    </source>
</evidence>
<dbReference type="PROSITE" id="PS00383">
    <property type="entry name" value="TYR_PHOSPHATASE_1"/>
    <property type="match status" value="1"/>
</dbReference>
<dbReference type="Pfam" id="PF11548">
    <property type="entry name" value="Receptor_IA-2"/>
    <property type="match status" value="1"/>
</dbReference>
<dbReference type="InterPro" id="IPR033522">
    <property type="entry name" value="IA-2/IA-2_beta"/>
</dbReference>
<feature type="signal peptide" evidence="15">
    <location>
        <begin position="1"/>
        <end position="22"/>
    </location>
</feature>
<dbReference type="PANTHER" id="PTHR46106:SF1">
    <property type="entry name" value="RECEPTOR-TYPE TYROSINE-PROTEIN PHOSPHATASE-LIKE N"/>
    <property type="match status" value="1"/>
</dbReference>
<dbReference type="GO" id="GO:0004725">
    <property type="term" value="F:protein tyrosine phosphatase activity"/>
    <property type="evidence" value="ECO:0007669"/>
    <property type="project" value="InterPro"/>
</dbReference>
<keyword evidence="6" id="KW-0770">Synapse</keyword>
<evidence type="ECO:0000256" key="15">
    <source>
        <dbReference type="SAM" id="SignalP"/>
    </source>
</evidence>
<dbReference type="GO" id="GO:0030141">
    <property type="term" value="C:secretory granule"/>
    <property type="evidence" value="ECO:0007669"/>
    <property type="project" value="InterPro"/>
</dbReference>
<dbReference type="OrthoDB" id="9880441at2759"/>
<dbReference type="Gene3D" id="3.90.190.10">
    <property type="entry name" value="Protein tyrosine phosphatase superfamily"/>
    <property type="match status" value="1"/>
</dbReference>
<accession>A0A2D0S434</accession>
<keyword evidence="10" id="KW-0968">Cytoplasmic vesicle</keyword>
<dbReference type="PROSITE" id="PS50056">
    <property type="entry name" value="TYR_PHOSPHATASE_2"/>
    <property type="match status" value="1"/>
</dbReference>
<dbReference type="CTD" id="564351"/>
<comment type="similarity">
    <text evidence="11">Belongs to the protein-tyrosine phosphatase family. Receptor class 8 subfamily.</text>
</comment>
<evidence type="ECO:0000256" key="7">
    <source>
        <dbReference type="ARBA" id="ARBA00023136"/>
    </source>
</evidence>
<evidence type="ECO:0000256" key="4">
    <source>
        <dbReference type="ARBA" id="ARBA00022729"/>
    </source>
</evidence>
<evidence type="ECO:0000256" key="8">
    <source>
        <dbReference type="ARBA" id="ARBA00023170"/>
    </source>
</evidence>
<feature type="compositionally biased region" description="Gly residues" evidence="13">
    <location>
        <begin position="567"/>
        <end position="581"/>
    </location>
</feature>
<evidence type="ECO:0000256" key="14">
    <source>
        <dbReference type="SAM" id="Phobius"/>
    </source>
</evidence>
<dbReference type="InterPro" id="IPR038112">
    <property type="entry name" value="Receptor_IA-2_ectodomain_sf"/>
</dbReference>
<feature type="compositionally biased region" description="Low complexity" evidence="13">
    <location>
        <begin position="582"/>
        <end position="610"/>
    </location>
</feature>
<dbReference type="GO" id="GO:0030658">
    <property type="term" value="C:transport vesicle membrane"/>
    <property type="evidence" value="ECO:0007669"/>
    <property type="project" value="UniProtKB-SubCell"/>
</dbReference>
<evidence type="ECO:0000313" key="19">
    <source>
        <dbReference type="RefSeq" id="XP_017336980.1"/>
    </source>
</evidence>
<evidence type="ECO:0000313" key="18">
    <source>
        <dbReference type="Proteomes" id="UP000221080"/>
    </source>
</evidence>
<dbReference type="Pfam" id="PF14948">
    <property type="entry name" value="RESP18"/>
    <property type="match status" value="1"/>
</dbReference>
<evidence type="ECO:0000256" key="10">
    <source>
        <dbReference type="ARBA" id="ARBA00023329"/>
    </source>
</evidence>
<feature type="transmembrane region" description="Helical" evidence="14">
    <location>
        <begin position="495"/>
        <end position="519"/>
    </location>
</feature>
<sequence length="912" mass="101208">MKSLRVWMLLAVMTACQQLTTSATYDELFGQCLTQQQERFRYRVTAGLLDRLQTLLQMLMRKGLTWQDEATQSIVDKELSMVEKIPLSSVVKNAPSVKSGGRPADQLNPKLQRYMDYMIVDPPQSSLHMQSLEPYTYQKYGYQDEAERSLNLVDGNMYPSSSSRVTRPRPNALDKDAQLLQDMMSLLLSSPAQPTTRHRVATPLSSSPFFQELDFPLDYSKDYISQNIGASSQDQKKKSSKEYKPDDEYPTQQSLNELLLQHGFDLTHLNPGEMERLFTVLDLLQNEPPIPHNQDHTVDSSTPQKPMKITEGEMTHMVHKAPVPAISSSSSSVMEDPKTGGSSQNNDIKDEASVEAPAALLKQDKGWKLEEKGWKGVPSVTPAKNQTKYKEEYGYIVTNKSPLSLFDAVRLLVALTKRIHLTIGSFINISVVGPALTFQVRPNSQNLSNTEVAEKAVAEKNFLESETGLNVLQAGVGEKNDGLPVATRVHSSSQWVFLMFVGVACVGGLLVGSLTIACLRSHAQQLASRKLGLGPEAGSATHYAYQDLCRQHMAAKSSSGKQESGVATGGSGTGGAAGGAGTDTSRVSSVSSQYSDAPQASPSSHSSTPSWCEEPAQANMDISTGHMILAYMEDHVKNKDRLLKEWEALCSYQAEPSTVSVAQSESNIKKNRCPDAVPYDHSRVKLKAEVNPSRADYINASTIIEHDPRMPAYIATQGPLSHTISDFWQMVWENGCTVIVMMTALVEDGEKQCDRYWPDEGSSLYHIYEVNLVSEHIWCNDFLVRSFYLKNVQTQETRTLTQFHFLSWPAQGIPSSTRPLQDFRRKVNKCYRGRSCPIIVHCSDGTGRTGTYILIDMVLNRMAKGVKEIDIAATLEHIRDQRPGMVRTKDQFEFALTAVAEEVNAILKALPQ</sequence>
<gene>
    <name evidence="19" type="primary">ptprnb</name>
</gene>
<evidence type="ECO:0000256" key="6">
    <source>
        <dbReference type="ARBA" id="ARBA00023018"/>
    </source>
</evidence>
<dbReference type="InterPro" id="IPR021613">
    <property type="entry name" value="Receptor_IA-2_dom"/>
</dbReference>
<dbReference type="InterPro" id="IPR000387">
    <property type="entry name" value="Tyr_Pase_dom"/>
</dbReference>
<dbReference type="PROSITE" id="PS51257">
    <property type="entry name" value="PROKAR_LIPOPROTEIN"/>
    <property type="match status" value="1"/>
</dbReference>
<dbReference type="InterPro" id="IPR029021">
    <property type="entry name" value="Prot-tyrosine_phosphatase-like"/>
</dbReference>
<feature type="region of interest" description="Disordered" evidence="13">
    <location>
        <begin position="226"/>
        <end position="250"/>
    </location>
</feature>
<evidence type="ECO:0000256" key="9">
    <source>
        <dbReference type="ARBA" id="ARBA00023180"/>
    </source>
</evidence>
<keyword evidence="18" id="KW-1185">Reference proteome</keyword>
<dbReference type="InterPro" id="IPR016130">
    <property type="entry name" value="Tyr_Pase_AS"/>
</dbReference>
<dbReference type="RefSeq" id="XP_017336980.1">
    <property type="nucleotide sequence ID" value="XM_017481491.3"/>
</dbReference>
<keyword evidence="4 15" id="KW-0732">Signal</keyword>
<dbReference type="InterPro" id="IPR003595">
    <property type="entry name" value="Tyr_Pase_cat"/>
</dbReference>
<keyword evidence="7 14" id="KW-0472">Membrane</keyword>
<dbReference type="GO" id="GO:0035773">
    <property type="term" value="P:insulin secretion involved in cellular response to glucose stimulus"/>
    <property type="evidence" value="ECO:0007669"/>
    <property type="project" value="TreeGrafter"/>
</dbReference>
<keyword evidence="9" id="KW-0325">Glycoprotein</keyword>
<feature type="region of interest" description="Disordered" evidence="13">
    <location>
        <begin position="556"/>
        <end position="613"/>
    </location>
</feature>
<dbReference type="GO" id="GO:0051046">
    <property type="term" value="P:regulation of secretion"/>
    <property type="evidence" value="ECO:0007669"/>
    <property type="project" value="TreeGrafter"/>
</dbReference>
<protein>
    <submittedName>
        <fullName evidence="19">Receptor-type tyrosine-protein phosphatase-like N isoform X2</fullName>
    </submittedName>
</protein>
<evidence type="ECO:0000256" key="11">
    <source>
        <dbReference type="ARBA" id="ARBA00025723"/>
    </source>
</evidence>
<dbReference type="PANTHER" id="PTHR46106">
    <property type="entry name" value="IA-2 PROTEIN TYROSINE PHOSPHATASE, ISOFORM C"/>
    <property type="match status" value="1"/>
</dbReference>
<reference evidence="19" key="2">
    <citation type="submission" date="2025-08" db="UniProtKB">
        <authorList>
            <consortium name="RefSeq"/>
        </authorList>
    </citation>
    <scope>IDENTIFICATION</scope>
    <source>
        <tissue evidence="19">Blood</tissue>
    </source>
</reference>
<dbReference type="InterPro" id="IPR000242">
    <property type="entry name" value="PTP_cat"/>
</dbReference>
<comment type="subcellular location">
    <subcellularLocation>
        <location evidence="1">Cytoplasmic vesicle</location>
        <location evidence="1">Secretory vesicle membrane</location>
        <topology evidence="1">Single-pass type I membrane protein</topology>
    </subcellularLocation>
    <subcellularLocation>
        <location evidence="12">Synapse</location>
    </subcellularLocation>
</comment>
<dbReference type="Pfam" id="PF00102">
    <property type="entry name" value="Y_phosphatase"/>
    <property type="match status" value="1"/>
</dbReference>
<feature type="domain" description="Tyrosine-protein phosphatase" evidence="16">
    <location>
        <begin position="642"/>
        <end position="902"/>
    </location>
</feature>
<feature type="compositionally biased region" description="Basic and acidic residues" evidence="13">
    <location>
        <begin position="234"/>
        <end position="247"/>
    </location>
</feature>
<dbReference type="SMART" id="SM01305">
    <property type="entry name" value="RESP18"/>
    <property type="match status" value="1"/>
</dbReference>
<dbReference type="Gene3D" id="3.30.70.2470">
    <property type="entry name" value="Protein-tyrosine phosphatase receptor IA-2 ectodomain"/>
    <property type="match status" value="1"/>
</dbReference>
<keyword evidence="5 14" id="KW-1133">Transmembrane helix</keyword>
<dbReference type="PRINTS" id="PR00700">
    <property type="entry name" value="PRTYPHPHTASE"/>
</dbReference>
<name>A0A2D0S434_ICTPU</name>
<dbReference type="GO" id="GO:0045202">
    <property type="term" value="C:synapse"/>
    <property type="evidence" value="ECO:0007669"/>
    <property type="project" value="UniProtKB-SubCell"/>
</dbReference>
<evidence type="ECO:0000259" key="17">
    <source>
        <dbReference type="PROSITE" id="PS50056"/>
    </source>
</evidence>
<keyword evidence="2" id="KW-0597">Phosphoprotein</keyword>
<dbReference type="SUPFAM" id="SSF52799">
    <property type="entry name" value="(Phosphotyrosine protein) phosphatases II"/>
    <property type="match status" value="1"/>
</dbReference>
<evidence type="ECO:0000256" key="13">
    <source>
        <dbReference type="SAM" id="MobiDB-lite"/>
    </source>
</evidence>
<dbReference type="SMART" id="SM00404">
    <property type="entry name" value="PTPc_motif"/>
    <property type="match status" value="1"/>
</dbReference>
<feature type="region of interest" description="Disordered" evidence="13">
    <location>
        <begin position="324"/>
        <end position="348"/>
    </location>
</feature>
<dbReference type="PROSITE" id="PS50055">
    <property type="entry name" value="TYR_PHOSPHATASE_PTP"/>
    <property type="match status" value="1"/>
</dbReference>
<proteinExistence type="inferred from homology"/>
<organism evidence="18 19">
    <name type="scientific">Ictalurus punctatus</name>
    <name type="common">Channel catfish</name>
    <name type="synonym">Silurus punctatus</name>
    <dbReference type="NCBI Taxonomy" id="7998"/>
    <lineage>
        <taxon>Eukaryota</taxon>
        <taxon>Metazoa</taxon>
        <taxon>Chordata</taxon>
        <taxon>Craniata</taxon>
        <taxon>Vertebrata</taxon>
        <taxon>Euteleostomi</taxon>
        <taxon>Actinopterygii</taxon>
        <taxon>Neopterygii</taxon>
        <taxon>Teleostei</taxon>
        <taxon>Ostariophysi</taxon>
        <taxon>Siluriformes</taxon>
        <taxon>Ictaluridae</taxon>
        <taxon>Ictalurus</taxon>
    </lineage>
</organism>
<dbReference type="AlphaFoldDB" id="A0A2D0S434"/>
<dbReference type="Proteomes" id="UP000221080">
    <property type="component" value="Chromosome 12"/>
</dbReference>
<dbReference type="GeneID" id="108272775"/>
<evidence type="ECO:0000256" key="5">
    <source>
        <dbReference type="ARBA" id="ARBA00022989"/>
    </source>
</evidence>
<keyword evidence="8" id="KW-0675">Receptor</keyword>
<feature type="chain" id="PRO_5013197833" evidence="15">
    <location>
        <begin position="23"/>
        <end position="912"/>
    </location>
</feature>
<keyword evidence="3 14" id="KW-0812">Transmembrane</keyword>
<evidence type="ECO:0000256" key="2">
    <source>
        <dbReference type="ARBA" id="ARBA00022553"/>
    </source>
</evidence>
<evidence type="ECO:0000256" key="12">
    <source>
        <dbReference type="ARBA" id="ARBA00034103"/>
    </source>
</evidence>
<evidence type="ECO:0000259" key="16">
    <source>
        <dbReference type="PROSITE" id="PS50055"/>
    </source>
</evidence>